<sequence>MAQFHAMMMYTSVLGWLFLNISIYNVNKWIFVNYSYNFPIVLTTLHMLALFVTQTVIIRFTPLGLAYGEGDDRLKIQPHLKRKIFVLSVAFCISIASGNIALKYLYVSFVKMTTATTPVITVLMSHFIFNFHHNKYVYVSMAPLVMGSLLCTFGEVNFHLIGFVAAVVSTVLRSTKTILQAILLKEERIDSVRLLYHMSLPSLLILTVCSIIFEHDAFWDTSIFTNYHLWSSILLSCACSVSYNMVNFVVTYYTSAVTLQVLNNVGIVLNVVVSVLIFQNEMSLLSTCGLFFTVAGVVMYERAGEVSVFMRTRLSKSMGPDD</sequence>
<feature type="transmembrane region" description="Helical" evidence="5">
    <location>
        <begin position="38"/>
        <end position="63"/>
    </location>
</feature>
<dbReference type="PANTHER" id="PTHR11132">
    <property type="entry name" value="SOLUTE CARRIER FAMILY 35"/>
    <property type="match status" value="1"/>
</dbReference>
<evidence type="ECO:0000256" key="4">
    <source>
        <dbReference type="ARBA" id="ARBA00023136"/>
    </source>
</evidence>
<dbReference type="SUPFAM" id="SSF103481">
    <property type="entry name" value="Multidrug resistance efflux transporter EmrE"/>
    <property type="match status" value="2"/>
</dbReference>
<dbReference type="Pfam" id="PF03151">
    <property type="entry name" value="TPT"/>
    <property type="match status" value="1"/>
</dbReference>
<feature type="transmembrane region" description="Helical" evidence="5">
    <location>
        <begin position="284"/>
        <end position="303"/>
    </location>
</feature>
<name>A0ABM0GQC0_SACKO</name>
<gene>
    <name evidence="8" type="primary">LOC100369320</name>
</gene>
<dbReference type="GeneID" id="100369320"/>
<feature type="transmembrane region" description="Helical" evidence="5">
    <location>
        <begin position="194"/>
        <end position="213"/>
    </location>
</feature>
<accession>A0ABM0GQC0</accession>
<dbReference type="Proteomes" id="UP000694865">
    <property type="component" value="Unplaced"/>
</dbReference>
<evidence type="ECO:0000259" key="6">
    <source>
        <dbReference type="Pfam" id="PF03151"/>
    </source>
</evidence>
<feature type="transmembrane region" description="Helical" evidence="5">
    <location>
        <begin position="233"/>
        <end position="254"/>
    </location>
</feature>
<proteinExistence type="predicted"/>
<dbReference type="InterPro" id="IPR037185">
    <property type="entry name" value="EmrE-like"/>
</dbReference>
<feature type="transmembrane region" description="Helical" evidence="5">
    <location>
        <begin position="7"/>
        <end position="26"/>
    </location>
</feature>
<keyword evidence="4 5" id="KW-0472">Membrane</keyword>
<organism evidence="7 8">
    <name type="scientific">Saccoglossus kowalevskii</name>
    <name type="common">Acorn worm</name>
    <dbReference type="NCBI Taxonomy" id="10224"/>
    <lineage>
        <taxon>Eukaryota</taxon>
        <taxon>Metazoa</taxon>
        <taxon>Hemichordata</taxon>
        <taxon>Enteropneusta</taxon>
        <taxon>Harrimaniidae</taxon>
        <taxon>Saccoglossus</taxon>
    </lineage>
</organism>
<evidence type="ECO:0000256" key="1">
    <source>
        <dbReference type="ARBA" id="ARBA00004141"/>
    </source>
</evidence>
<feature type="domain" description="Sugar phosphate transporter" evidence="6">
    <location>
        <begin position="13"/>
        <end position="300"/>
    </location>
</feature>
<keyword evidence="2 5" id="KW-0812">Transmembrane</keyword>
<keyword evidence="3 5" id="KW-1133">Transmembrane helix</keyword>
<evidence type="ECO:0000313" key="8">
    <source>
        <dbReference type="RefSeq" id="XP_002734984.1"/>
    </source>
</evidence>
<evidence type="ECO:0000256" key="5">
    <source>
        <dbReference type="SAM" id="Phobius"/>
    </source>
</evidence>
<evidence type="ECO:0000256" key="3">
    <source>
        <dbReference type="ARBA" id="ARBA00022989"/>
    </source>
</evidence>
<keyword evidence="7" id="KW-1185">Reference proteome</keyword>
<protein>
    <submittedName>
        <fullName evidence="8">Probable sugar phosphate/phosphate translocator At5g04160-like</fullName>
    </submittedName>
</protein>
<dbReference type="RefSeq" id="XP_002734984.1">
    <property type="nucleotide sequence ID" value="XM_002734938.2"/>
</dbReference>
<reference evidence="8" key="1">
    <citation type="submission" date="2025-08" db="UniProtKB">
        <authorList>
            <consortium name="RefSeq"/>
        </authorList>
    </citation>
    <scope>IDENTIFICATION</scope>
    <source>
        <tissue evidence="8">Testes</tissue>
    </source>
</reference>
<comment type="subcellular location">
    <subcellularLocation>
        <location evidence="1">Membrane</location>
        <topology evidence="1">Multi-pass membrane protein</topology>
    </subcellularLocation>
</comment>
<dbReference type="InterPro" id="IPR004853">
    <property type="entry name" value="Sugar_P_trans_dom"/>
</dbReference>
<feature type="transmembrane region" description="Helical" evidence="5">
    <location>
        <begin position="112"/>
        <end position="129"/>
    </location>
</feature>
<feature type="transmembrane region" description="Helical" evidence="5">
    <location>
        <begin position="84"/>
        <end position="106"/>
    </location>
</feature>
<evidence type="ECO:0000313" key="7">
    <source>
        <dbReference type="Proteomes" id="UP000694865"/>
    </source>
</evidence>
<feature type="transmembrane region" description="Helical" evidence="5">
    <location>
        <begin position="160"/>
        <end position="182"/>
    </location>
</feature>
<dbReference type="InterPro" id="IPR050186">
    <property type="entry name" value="TPT_transporter"/>
</dbReference>
<evidence type="ECO:0000256" key="2">
    <source>
        <dbReference type="ARBA" id="ARBA00022692"/>
    </source>
</evidence>
<feature type="transmembrane region" description="Helical" evidence="5">
    <location>
        <begin position="261"/>
        <end position="278"/>
    </location>
</feature>